<protein>
    <submittedName>
        <fullName evidence="2">Uncharacterized protein</fullName>
    </submittedName>
</protein>
<evidence type="ECO:0000256" key="1">
    <source>
        <dbReference type="SAM" id="SignalP"/>
    </source>
</evidence>
<keyword evidence="1" id="KW-0732">Signal</keyword>
<dbReference type="AlphaFoldDB" id="A0ABD3VB09"/>
<sequence>MHLLHITSCVVLFGGTLVTSNCPVGTFDTWSAWDRCSASCGGGITKRQQSLCCPPDAHGQWSDCRAAYNITEKFKFDQKPCNQICAHGTFVAGGCRCDPGYNDICCIT</sequence>
<dbReference type="Proteomes" id="UP001634394">
    <property type="component" value="Unassembled WGS sequence"/>
</dbReference>
<dbReference type="EMBL" id="JBJQND010000013">
    <property type="protein sequence ID" value="KAL3858356.1"/>
    <property type="molecule type" value="Genomic_DNA"/>
</dbReference>
<dbReference type="InterPro" id="IPR036383">
    <property type="entry name" value="TSP1_rpt_sf"/>
</dbReference>
<gene>
    <name evidence="2" type="ORF">ACJMK2_012949</name>
</gene>
<dbReference type="InterPro" id="IPR000884">
    <property type="entry name" value="TSP1_rpt"/>
</dbReference>
<feature type="non-terminal residue" evidence="2">
    <location>
        <position position="108"/>
    </location>
</feature>
<name>A0ABD3VB09_SINWO</name>
<dbReference type="PROSITE" id="PS50092">
    <property type="entry name" value="TSP1"/>
    <property type="match status" value="1"/>
</dbReference>
<accession>A0ABD3VB09</accession>
<keyword evidence="3" id="KW-1185">Reference proteome</keyword>
<organism evidence="2 3">
    <name type="scientific">Sinanodonta woodiana</name>
    <name type="common">Chinese pond mussel</name>
    <name type="synonym">Anodonta woodiana</name>
    <dbReference type="NCBI Taxonomy" id="1069815"/>
    <lineage>
        <taxon>Eukaryota</taxon>
        <taxon>Metazoa</taxon>
        <taxon>Spiralia</taxon>
        <taxon>Lophotrochozoa</taxon>
        <taxon>Mollusca</taxon>
        <taxon>Bivalvia</taxon>
        <taxon>Autobranchia</taxon>
        <taxon>Heteroconchia</taxon>
        <taxon>Palaeoheterodonta</taxon>
        <taxon>Unionida</taxon>
        <taxon>Unionoidea</taxon>
        <taxon>Unionidae</taxon>
        <taxon>Unioninae</taxon>
        <taxon>Sinanodonta</taxon>
    </lineage>
</organism>
<feature type="signal peptide" evidence="1">
    <location>
        <begin position="1"/>
        <end position="20"/>
    </location>
</feature>
<evidence type="ECO:0000313" key="3">
    <source>
        <dbReference type="Proteomes" id="UP001634394"/>
    </source>
</evidence>
<dbReference type="Gene3D" id="2.20.100.10">
    <property type="entry name" value="Thrombospondin type-1 (TSP1) repeat"/>
    <property type="match status" value="1"/>
</dbReference>
<feature type="chain" id="PRO_5044842897" evidence="1">
    <location>
        <begin position="21"/>
        <end position="108"/>
    </location>
</feature>
<proteinExistence type="predicted"/>
<evidence type="ECO:0000313" key="2">
    <source>
        <dbReference type="EMBL" id="KAL3858356.1"/>
    </source>
</evidence>
<comment type="caution">
    <text evidence="2">The sequence shown here is derived from an EMBL/GenBank/DDBJ whole genome shotgun (WGS) entry which is preliminary data.</text>
</comment>
<reference evidence="2 3" key="1">
    <citation type="submission" date="2024-11" db="EMBL/GenBank/DDBJ databases">
        <title>Chromosome-level genome assembly of the freshwater bivalve Anodonta woodiana.</title>
        <authorList>
            <person name="Chen X."/>
        </authorList>
    </citation>
    <scope>NUCLEOTIDE SEQUENCE [LARGE SCALE GENOMIC DNA]</scope>
    <source>
        <strain evidence="2">MN2024</strain>
        <tissue evidence="2">Gills</tissue>
    </source>
</reference>
<dbReference type="Pfam" id="PF00090">
    <property type="entry name" value="TSP_1"/>
    <property type="match status" value="1"/>
</dbReference>